<sequence length="47" mass="5740">MAFYWSLVSARRFRRTETDCASYVIYCSTIILYSSDRLCQLRKSWEY</sequence>
<evidence type="ECO:0000313" key="1">
    <source>
        <dbReference type="EMBL" id="MDH6059682.1"/>
    </source>
</evidence>
<evidence type="ECO:0000313" key="2">
    <source>
        <dbReference type="Proteomes" id="UP001159387"/>
    </source>
</evidence>
<protein>
    <submittedName>
        <fullName evidence="1">Uncharacterized protein</fullName>
    </submittedName>
</protein>
<dbReference type="AlphaFoldDB" id="A0AA43KAX4"/>
<dbReference type="RefSeq" id="WP_280653691.1">
    <property type="nucleotide sequence ID" value="NZ_JANQDH010000026.1"/>
</dbReference>
<gene>
    <name evidence="1" type="ORF">NWP17_04385</name>
</gene>
<keyword evidence="2" id="KW-1185">Reference proteome</keyword>
<reference evidence="1 2" key="1">
    <citation type="journal article" date="2023" name="J. Phycol.">
        <title>Chrysosporum ovalisporum is synonymous with the true-branching cyanobacterium Umezakia natans (Nostocales/Aphanizomenonaceae).</title>
        <authorList>
            <person name="McGregor G.B."/>
            <person name="Sendall B.C."/>
            <person name="Niiyama Y."/>
            <person name="Tuji A."/>
            <person name="Willis A."/>
        </authorList>
    </citation>
    <scope>NUCLEOTIDE SEQUENCE [LARGE SCALE GENOMIC DNA]</scope>
    <source>
        <strain evidence="1 2">ANA360D</strain>
    </source>
</reference>
<comment type="caution">
    <text evidence="1">The sequence shown here is derived from an EMBL/GenBank/DDBJ whole genome shotgun (WGS) entry which is preliminary data.</text>
</comment>
<dbReference type="EMBL" id="JANQDH010000026">
    <property type="protein sequence ID" value="MDH6059682.1"/>
    <property type="molecule type" value="Genomic_DNA"/>
</dbReference>
<name>A0AA43KAX4_9CYAN</name>
<organism evidence="1 2">
    <name type="scientific">Chrysosporum bergii ANA360D</name>
    <dbReference type="NCBI Taxonomy" id="617107"/>
    <lineage>
        <taxon>Bacteria</taxon>
        <taxon>Bacillati</taxon>
        <taxon>Cyanobacteriota</taxon>
        <taxon>Cyanophyceae</taxon>
        <taxon>Nostocales</taxon>
        <taxon>Nodulariaceae</taxon>
        <taxon>Chrysosporum</taxon>
    </lineage>
</organism>
<proteinExistence type="predicted"/>
<dbReference type="Proteomes" id="UP001159387">
    <property type="component" value="Unassembled WGS sequence"/>
</dbReference>
<accession>A0AA43KAX4</accession>